<dbReference type="GO" id="GO:0008380">
    <property type="term" value="P:RNA splicing"/>
    <property type="evidence" value="ECO:0007669"/>
    <property type="project" value="UniProtKB-KW"/>
</dbReference>
<keyword evidence="3" id="KW-0507">mRNA processing</keyword>
<dbReference type="InterPro" id="IPR031801">
    <property type="entry name" value="VIR_N"/>
</dbReference>
<feature type="region of interest" description="Disordered" evidence="6">
    <location>
        <begin position="142"/>
        <end position="310"/>
    </location>
</feature>
<dbReference type="GO" id="GO:0005634">
    <property type="term" value="C:nucleus"/>
    <property type="evidence" value="ECO:0007669"/>
    <property type="project" value="UniProtKB-SubCell"/>
</dbReference>
<protein>
    <submittedName>
        <fullName evidence="8">Protein virilizer homolog</fullName>
    </submittedName>
</protein>
<feature type="compositionally biased region" description="Basic residues" evidence="6">
    <location>
        <begin position="1984"/>
        <end position="2002"/>
    </location>
</feature>
<feature type="region of interest" description="Disordered" evidence="6">
    <location>
        <begin position="684"/>
        <end position="704"/>
    </location>
</feature>
<dbReference type="GO" id="GO:0006397">
    <property type="term" value="P:mRNA processing"/>
    <property type="evidence" value="ECO:0007669"/>
    <property type="project" value="UniProtKB-KW"/>
</dbReference>
<feature type="compositionally biased region" description="Basic and acidic residues" evidence="6">
    <location>
        <begin position="255"/>
        <end position="274"/>
    </location>
</feature>
<feature type="compositionally biased region" description="Polar residues" evidence="6">
    <location>
        <begin position="177"/>
        <end position="192"/>
    </location>
</feature>
<feature type="compositionally biased region" description="Basic and acidic residues" evidence="6">
    <location>
        <begin position="283"/>
        <end position="301"/>
    </location>
</feature>
<name>A0A6F9DF22_9ASCI</name>
<feature type="region of interest" description="Disordered" evidence="6">
    <location>
        <begin position="1745"/>
        <end position="1813"/>
    </location>
</feature>
<evidence type="ECO:0000256" key="4">
    <source>
        <dbReference type="ARBA" id="ARBA00023187"/>
    </source>
</evidence>
<accession>A0A6F9DF22</accession>
<dbReference type="GO" id="GO:0003723">
    <property type="term" value="F:RNA binding"/>
    <property type="evidence" value="ECO:0007669"/>
    <property type="project" value="TreeGrafter"/>
</dbReference>
<proteinExistence type="evidence at transcript level"/>
<keyword evidence="4" id="KW-0508">mRNA splicing</keyword>
<gene>
    <name evidence="8" type="primary">Kiaa1429</name>
</gene>
<dbReference type="InterPro" id="IPR026736">
    <property type="entry name" value="Virilizer"/>
</dbReference>
<evidence type="ECO:0000256" key="2">
    <source>
        <dbReference type="ARBA" id="ARBA00008371"/>
    </source>
</evidence>
<feature type="compositionally biased region" description="Polar residues" evidence="6">
    <location>
        <begin position="1907"/>
        <end position="1917"/>
    </location>
</feature>
<sequence>MKLLFCDTFSQEPADGSVFSSWAAINFPVPVVLEEIRILSRGYCLHDQLANEGQIGSTSPAQFRIDFFASDSNNDSCSAFENLCTLEYKESSQTSVLPPLPFVTDKLLCSGWYQRVTIAVFGAEASDSVAVKAIRERREYGSRNRALLPTPKEPPRHTDVPRLPDKVDDNLQKFTKVHSSSVTPPINPQTDPQPHEFEHNKSGEGAAFKGNFSNRPPEIRPYTDRQPIDLQYQKNRGDFYNKRPPALLPTPGSNEVRDSQRGNKYQYERLDRSLRRSSQNDVGDWHHEQRRTSRQEHDGRNAEVANDETMEQDRSLLHQYDTEQRTDEEWMDDAEYEEISDDDIMDEDAAANMEAILAEDMLLPSSMMNFNPFDMMAYPLTYYKPPEVTESEILRHKVLDQIESGEDTASDQAVKEMQKGISELQQLIDLAKSMCLSLEEDQNMGQTCGIEIVPGKEAEWVSCIEKMLPKLKGSLSCLDLSNTVDIDYVAILVSYSIYCLRLNSPLAKILGVNVRALKSGLSLALELLHTSVETAEQLVQHGLLDAVFSLLETSHIASSVKISAIHVLDAVTNWPLMMHYFMYGHGDNNIDFKTDYARAVEMALVSQAARVAAALAQLVQKAHIYECMVYIKTATHAIVSSKIPAEYAYVSEEENDEADEIFSAHDEADMGVVPSVAGYEVVEDSSIPEDETPSKQSTGLGDHDNLRIIQQSGHRRVFGEASGSEDNADSGLKNSFESVLVENTTPLESVFSLEDVNVTNEVISKLAKSLDEISVAFRNPSASIGQLHIKAFPVKSSQPLKQDPNLCDVTLFRMSEFTGLLPSIQALMTLPFVSGFKSLFDSCCGFLEQLMSNAKQLLHVCSNSDSLIHVVHHLLKSSQNLDVEIPGTPGNFALKLAIHIQCIQSLDHISSLLEQDITDEEDEELVHALRVLYSVTYLPLGKQCLARILAMDDFVTSMVPCLLYPAKVSDVADCKPESVERTSTKDSEDQKSESDSKIVESSDKNDEKKPEIIYHRSAVNHYAASIVLNTLIKSESVAYVLKHKSIFKKTCLARTHSIPKSDALANWLHPLKSTVESEQYDLGKLLVYLKTESEQMEWKTFPDIGPKVCMGLRMLCHACNTDKTQQGSANLRLRMKDMFSADGLNILLTVIEKLHTCLVHVCHGLRAMSIGLPVTLFNTLISVARSSVKLVALMHDQLFTAGIDGKCVNGDRFIKAVVPLYSDLYILARPVDTILLDDITQIFVSAVSQFFEHKSCFDQSDGILCELLKHAESQCDNFVPTLTLLSQLLPLPLPIVSPEKPDGDSASSVLKLSSMWSTCIMPHIDRLMSLLLPLSASKCRPLLDVTVALTQQVMDLSPALAHEVVRKYIEEIAPLLVNTTVTLEDGSEANDEQIAGEKELMLSPEQITTIAVFAEIATLPAAKSATISALYNEGDGILDLWQYASSDLCPDDAVAATLLLATVLVDSDIALLPSFDDDLKSLSTYVPSTLHLRQITSLAIQQLISQSDLVVARALLVILRVVDQRQALAFIRNGLSKSDTHLLKCIENINEKFDPKNSQSVDVAINLIALLSDMIEPESIDMPEADCCRPCLTITQLSTLLQWNDNPQHPLRVFESKVNQLCSFDDESCDGALDKLAVLRQSLVVVENGAGEITIVQEPDLPAPPPLADQFAGRPVFVLGTDDTILESRLAITCPEFCPASEEPKTSEFVRCDLVSTAVEFCPGYDLAEQLSKLAKSSDFLCEALDSDSSRSRRQPKVETYSSNHGKTLTYMKRSHGLLSQPRPGRGRGNVHNRPFDLFRHRKQNTSRPPSMHVDDFMAADEEQLKQQKDDGGIFKSPQPPSVSTPPSNRRQMSQPFKREFTQKSRGGRGARGIPRAPRGSFSNSNLNQGKFRPPVRGRSQERYRGTGTTRLSSRLSYSPREGFKTNKTENPSWGVSNRNFTQAGGSQYRGRGTKFAKYPRAPPSPFGSSRGGGKQWQNSPFPRRGRGYGKPRGKHIRSFTR</sequence>
<organism evidence="8">
    <name type="scientific">Phallusia mammillata</name>
    <dbReference type="NCBI Taxonomy" id="59560"/>
    <lineage>
        <taxon>Eukaryota</taxon>
        <taxon>Metazoa</taxon>
        <taxon>Chordata</taxon>
        <taxon>Tunicata</taxon>
        <taxon>Ascidiacea</taxon>
        <taxon>Phlebobranchia</taxon>
        <taxon>Ascidiidae</taxon>
        <taxon>Phallusia</taxon>
    </lineage>
</organism>
<evidence type="ECO:0000256" key="5">
    <source>
        <dbReference type="ARBA" id="ARBA00023242"/>
    </source>
</evidence>
<comment type="similarity">
    <text evidence="2">Belongs to the vir family.</text>
</comment>
<dbReference type="Pfam" id="PF15912">
    <property type="entry name" value="VIR_N"/>
    <property type="match status" value="1"/>
</dbReference>
<feature type="domain" description="Virilizer N-terminal" evidence="7">
    <location>
        <begin position="1"/>
        <end position="248"/>
    </location>
</feature>
<dbReference type="PANTHER" id="PTHR23185:SF0">
    <property type="entry name" value="PROTEIN VIRILIZER HOMOLOG"/>
    <property type="match status" value="1"/>
</dbReference>
<evidence type="ECO:0000256" key="6">
    <source>
        <dbReference type="SAM" id="MobiDB-lite"/>
    </source>
</evidence>
<feature type="compositionally biased region" description="Basic and acidic residues" evidence="6">
    <location>
        <begin position="153"/>
        <end position="171"/>
    </location>
</feature>
<feature type="compositionally biased region" description="Basic and acidic residues" evidence="6">
    <location>
        <begin position="193"/>
        <end position="202"/>
    </location>
</feature>
<feature type="compositionally biased region" description="Basic and acidic residues" evidence="6">
    <location>
        <begin position="217"/>
        <end position="227"/>
    </location>
</feature>
<feature type="region of interest" description="Disordered" evidence="6">
    <location>
        <begin position="1830"/>
        <end position="2002"/>
    </location>
</feature>
<evidence type="ECO:0000259" key="7">
    <source>
        <dbReference type="Pfam" id="PF15912"/>
    </source>
</evidence>
<reference evidence="8" key="1">
    <citation type="submission" date="2020-04" db="EMBL/GenBank/DDBJ databases">
        <authorList>
            <person name="Neveu A P."/>
        </authorList>
    </citation>
    <scope>NUCLEOTIDE SEQUENCE</scope>
    <source>
        <tissue evidence="8">Whole embryo</tissue>
    </source>
</reference>
<evidence type="ECO:0000313" key="8">
    <source>
        <dbReference type="EMBL" id="CAB3258786.1"/>
    </source>
</evidence>
<dbReference type="EMBL" id="LR786192">
    <property type="protein sequence ID" value="CAB3258786.1"/>
    <property type="molecule type" value="mRNA"/>
</dbReference>
<feature type="compositionally biased region" description="Polar residues" evidence="6">
    <location>
        <begin position="1929"/>
        <end position="1946"/>
    </location>
</feature>
<evidence type="ECO:0000256" key="1">
    <source>
        <dbReference type="ARBA" id="ARBA00004123"/>
    </source>
</evidence>
<evidence type="ECO:0000256" key="3">
    <source>
        <dbReference type="ARBA" id="ARBA00022664"/>
    </source>
</evidence>
<comment type="subcellular location">
    <subcellularLocation>
        <location evidence="1">Nucleus</location>
    </subcellularLocation>
</comment>
<dbReference type="GO" id="GO:0036396">
    <property type="term" value="C:RNA N6-methyladenosine methyltransferase complex"/>
    <property type="evidence" value="ECO:0007669"/>
    <property type="project" value="TreeGrafter"/>
</dbReference>
<keyword evidence="5" id="KW-0539">Nucleus</keyword>
<dbReference type="PANTHER" id="PTHR23185">
    <property type="entry name" value="PROTEIN VIRILIZER HOMOLOG"/>
    <property type="match status" value="1"/>
</dbReference>
<feature type="region of interest" description="Disordered" evidence="6">
    <location>
        <begin position="978"/>
        <end position="1007"/>
    </location>
</feature>